<protein>
    <submittedName>
        <fullName evidence="1">Uncharacterized protein</fullName>
    </submittedName>
</protein>
<comment type="caution">
    <text evidence="1">The sequence shown here is derived from an EMBL/GenBank/DDBJ whole genome shotgun (WGS) entry which is preliminary data.</text>
</comment>
<gene>
    <name evidence="1" type="ORF">EYF80_009733</name>
</gene>
<accession>A0A4Z2IQH2</accession>
<reference evidence="1 2" key="1">
    <citation type="submission" date="2019-03" db="EMBL/GenBank/DDBJ databases">
        <title>First draft genome of Liparis tanakae, snailfish: a comprehensive survey of snailfish specific genes.</title>
        <authorList>
            <person name="Kim W."/>
            <person name="Song I."/>
            <person name="Jeong J.-H."/>
            <person name="Kim D."/>
            <person name="Kim S."/>
            <person name="Ryu S."/>
            <person name="Song J.Y."/>
            <person name="Lee S.K."/>
        </authorList>
    </citation>
    <scope>NUCLEOTIDE SEQUENCE [LARGE SCALE GENOMIC DNA]</scope>
    <source>
        <tissue evidence="1">Muscle</tissue>
    </source>
</reference>
<dbReference type="EMBL" id="SRLO01000058">
    <property type="protein sequence ID" value="TNN80081.1"/>
    <property type="molecule type" value="Genomic_DNA"/>
</dbReference>
<evidence type="ECO:0000313" key="2">
    <source>
        <dbReference type="Proteomes" id="UP000314294"/>
    </source>
</evidence>
<name>A0A4Z2IQH2_9TELE</name>
<dbReference type="AlphaFoldDB" id="A0A4Z2IQH2"/>
<keyword evidence="2" id="KW-1185">Reference proteome</keyword>
<organism evidence="1 2">
    <name type="scientific">Liparis tanakae</name>
    <name type="common">Tanaka's snailfish</name>
    <dbReference type="NCBI Taxonomy" id="230148"/>
    <lineage>
        <taxon>Eukaryota</taxon>
        <taxon>Metazoa</taxon>
        <taxon>Chordata</taxon>
        <taxon>Craniata</taxon>
        <taxon>Vertebrata</taxon>
        <taxon>Euteleostomi</taxon>
        <taxon>Actinopterygii</taxon>
        <taxon>Neopterygii</taxon>
        <taxon>Teleostei</taxon>
        <taxon>Neoteleostei</taxon>
        <taxon>Acanthomorphata</taxon>
        <taxon>Eupercaria</taxon>
        <taxon>Perciformes</taxon>
        <taxon>Cottioidei</taxon>
        <taxon>Cottales</taxon>
        <taxon>Liparidae</taxon>
        <taxon>Liparis</taxon>
    </lineage>
</organism>
<sequence>MAATEMGKLSCHRCFFWDGITNRAAAPQPYLALLFKKQLACPVKELSRAGNGTTGGYNTELL</sequence>
<dbReference type="Proteomes" id="UP000314294">
    <property type="component" value="Unassembled WGS sequence"/>
</dbReference>
<evidence type="ECO:0000313" key="1">
    <source>
        <dbReference type="EMBL" id="TNN80081.1"/>
    </source>
</evidence>
<proteinExistence type="predicted"/>